<evidence type="ECO:0000256" key="4">
    <source>
        <dbReference type="SAM" id="MobiDB-lite"/>
    </source>
</evidence>
<dbReference type="Proteomes" id="UP000199025">
    <property type="component" value="Unassembled WGS sequence"/>
</dbReference>
<keyword evidence="1" id="KW-0805">Transcription regulation</keyword>
<dbReference type="Gene3D" id="1.10.10.10">
    <property type="entry name" value="Winged helix-like DNA-binding domain superfamily/Winged helix DNA-binding domain"/>
    <property type="match status" value="1"/>
</dbReference>
<sequence length="442" mass="48904">MLETSARLLRLLSLLQSPRDWTGAELAERLEVSPRTVRNDIERLRGLGYPVHAVRGSTGGYRLGAGAELPPLLLDDEEAVAVAIGLRTAGTVTGIEETSLRALAKLEQVLPSRLRNRVHTLQTYSVRAQTEAGPRVGADTLTAIAAACRDHECLRFDYVTHEGGQTRRTAEPYRIVNWGRRWYLVAWDVDRADWRTFRVDRMVPHTPNGRRFTPRDLPEEVTDRVMRGASSAAWRYRADVVVHAPAEVLTERRSARRGDVCAAHRRGHRRDARRAPRPAGLRLHGDRTTGTGGARGRTGRALPESGFLMFETISVHDAPEVRAPDGSAVRPLCRLAGASFARFELAPHQVSLAVSHATVEEIWFVLDGSGAMWRREGDREEVTTLEPGLCLTIPLGTTFQFRAGEHGLRVVAVTTPPWPGTPEEARPGRGPWDAQSLPSPEV</sequence>
<dbReference type="GO" id="GO:0003677">
    <property type="term" value="F:DNA binding"/>
    <property type="evidence" value="ECO:0007669"/>
    <property type="project" value="UniProtKB-KW"/>
</dbReference>
<dbReference type="PROSITE" id="PS00894">
    <property type="entry name" value="HTH_DEOR_1"/>
    <property type="match status" value="1"/>
</dbReference>
<keyword evidence="7" id="KW-1185">Reference proteome</keyword>
<keyword evidence="2" id="KW-0238">DNA-binding</keyword>
<evidence type="ECO:0000256" key="1">
    <source>
        <dbReference type="ARBA" id="ARBA00023015"/>
    </source>
</evidence>
<feature type="compositionally biased region" description="Basic residues" evidence="4">
    <location>
        <begin position="263"/>
        <end position="276"/>
    </location>
</feature>
<evidence type="ECO:0000256" key="2">
    <source>
        <dbReference type="ARBA" id="ARBA00023125"/>
    </source>
</evidence>
<protein>
    <submittedName>
        <fullName evidence="6">HTH domain-containing protein</fullName>
    </submittedName>
</protein>
<dbReference type="Pfam" id="PF08279">
    <property type="entry name" value="HTH_11"/>
    <property type="match status" value="1"/>
</dbReference>
<organism evidence="6 7">
    <name type="scientific">Amycolatopsis sacchari</name>
    <dbReference type="NCBI Taxonomy" id="115433"/>
    <lineage>
        <taxon>Bacteria</taxon>
        <taxon>Bacillati</taxon>
        <taxon>Actinomycetota</taxon>
        <taxon>Actinomycetes</taxon>
        <taxon>Pseudonocardiales</taxon>
        <taxon>Pseudonocardiaceae</taxon>
        <taxon>Amycolatopsis</taxon>
    </lineage>
</organism>
<feature type="region of interest" description="Disordered" evidence="4">
    <location>
        <begin position="260"/>
        <end position="301"/>
    </location>
</feature>
<dbReference type="Gene3D" id="2.60.120.10">
    <property type="entry name" value="Jelly Rolls"/>
    <property type="match status" value="1"/>
</dbReference>
<dbReference type="STRING" id="115433.SAMN05421835_12532"/>
<dbReference type="InterPro" id="IPR011051">
    <property type="entry name" value="RmlC_Cupin_sf"/>
</dbReference>
<dbReference type="SUPFAM" id="SSF51182">
    <property type="entry name" value="RmlC-like cupins"/>
    <property type="match status" value="1"/>
</dbReference>
<dbReference type="InterPro" id="IPR026881">
    <property type="entry name" value="WYL_dom"/>
</dbReference>
<dbReference type="Pfam" id="PF13280">
    <property type="entry name" value="WYL"/>
    <property type="match status" value="1"/>
</dbReference>
<accession>A0A1I4ASG4</accession>
<evidence type="ECO:0000313" key="6">
    <source>
        <dbReference type="EMBL" id="SFK59488.1"/>
    </source>
</evidence>
<feature type="domain" description="HTH deoR-type" evidence="5">
    <location>
        <begin position="4"/>
        <end position="63"/>
    </location>
</feature>
<evidence type="ECO:0000259" key="5">
    <source>
        <dbReference type="PROSITE" id="PS51000"/>
    </source>
</evidence>
<proteinExistence type="predicted"/>
<reference evidence="6 7" key="1">
    <citation type="submission" date="2016-10" db="EMBL/GenBank/DDBJ databases">
        <authorList>
            <person name="de Groot N.N."/>
        </authorList>
    </citation>
    <scope>NUCLEOTIDE SEQUENCE [LARGE SCALE GENOMIC DNA]</scope>
    <source>
        <strain evidence="6 7">DSM 44468</strain>
    </source>
</reference>
<dbReference type="AlphaFoldDB" id="A0A1I4ASG4"/>
<name>A0A1I4ASG4_9PSEU</name>
<dbReference type="EMBL" id="FORP01000025">
    <property type="protein sequence ID" value="SFK59488.1"/>
    <property type="molecule type" value="Genomic_DNA"/>
</dbReference>
<gene>
    <name evidence="6" type="ORF">SAMN05421835_12532</name>
</gene>
<dbReference type="PANTHER" id="PTHR34580:SF3">
    <property type="entry name" value="PROTEIN PAFB"/>
    <property type="match status" value="1"/>
</dbReference>
<dbReference type="SUPFAM" id="SSF46785">
    <property type="entry name" value="Winged helix' DNA-binding domain"/>
    <property type="match status" value="1"/>
</dbReference>
<dbReference type="InterPro" id="IPR018356">
    <property type="entry name" value="Tscrpt_reg_HTH_DeoR_CS"/>
</dbReference>
<dbReference type="InterPro" id="IPR036388">
    <property type="entry name" value="WH-like_DNA-bd_sf"/>
</dbReference>
<dbReference type="PANTHER" id="PTHR34580">
    <property type="match status" value="1"/>
</dbReference>
<keyword evidence="3" id="KW-0804">Transcription</keyword>
<dbReference type="InterPro" id="IPR051534">
    <property type="entry name" value="CBASS_pafABC_assoc_protein"/>
</dbReference>
<dbReference type="PROSITE" id="PS52050">
    <property type="entry name" value="WYL"/>
    <property type="match status" value="1"/>
</dbReference>
<dbReference type="InterPro" id="IPR014710">
    <property type="entry name" value="RmlC-like_jellyroll"/>
</dbReference>
<evidence type="ECO:0000313" key="7">
    <source>
        <dbReference type="Proteomes" id="UP000199025"/>
    </source>
</evidence>
<dbReference type="InterPro" id="IPR036390">
    <property type="entry name" value="WH_DNA-bd_sf"/>
</dbReference>
<dbReference type="PROSITE" id="PS51000">
    <property type="entry name" value="HTH_DEOR_2"/>
    <property type="match status" value="1"/>
</dbReference>
<evidence type="ECO:0000256" key="3">
    <source>
        <dbReference type="ARBA" id="ARBA00023163"/>
    </source>
</evidence>
<dbReference type="InterPro" id="IPR001034">
    <property type="entry name" value="DeoR_HTH"/>
</dbReference>
<feature type="region of interest" description="Disordered" evidence="4">
    <location>
        <begin position="414"/>
        <end position="442"/>
    </location>
</feature>
<dbReference type="GO" id="GO:0003700">
    <property type="term" value="F:DNA-binding transcription factor activity"/>
    <property type="evidence" value="ECO:0007669"/>
    <property type="project" value="InterPro"/>
</dbReference>
<dbReference type="InterPro" id="IPR013196">
    <property type="entry name" value="HTH_11"/>
</dbReference>